<organism evidence="4 5">
    <name type="scientific">Desulfomicrobium apsheronum</name>
    <dbReference type="NCBI Taxonomy" id="52560"/>
    <lineage>
        <taxon>Bacteria</taxon>
        <taxon>Pseudomonadati</taxon>
        <taxon>Thermodesulfobacteriota</taxon>
        <taxon>Desulfovibrionia</taxon>
        <taxon>Desulfovibrionales</taxon>
        <taxon>Desulfomicrobiaceae</taxon>
        <taxon>Desulfomicrobium</taxon>
    </lineage>
</organism>
<dbReference type="GO" id="GO:1904680">
    <property type="term" value="F:peptide transmembrane transporter activity"/>
    <property type="evidence" value="ECO:0007669"/>
    <property type="project" value="TreeGrafter"/>
</dbReference>
<dbReference type="Gene3D" id="3.10.105.10">
    <property type="entry name" value="Dipeptide-binding Protein, Domain 3"/>
    <property type="match status" value="1"/>
</dbReference>
<dbReference type="OrthoDB" id="9772924at2"/>
<name>A0A1I3WUX6_9BACT</name>
<feature type="chain" id="PRO_5011762085" evidence="2">
    <location>
        <begin position="20"/>
        <end position="603"/>
    </location>
</feature>
<dbReference type="InterPro" id="IPR030678">
    <property type="entry name" value="Peptide/Ni-bd"/>
</dbReference>
<keyword evidence="1 2" id="KW-0732">Signal</keyword>
<reference evidence="5" key="1">
    <citation type="submission" date="2016-10" db="EMBL/GenBank/DDBJ databases">
        <authorList>
            <person name="Varghese N."/>
            <person name="Submissions S."/>
        </authorList>
    </citation>
    <scope>NUCLEOTIDE SEQUENCE [LARGE SCALE GENOMIC DNA]</scope>
    <source>
        <strain evidence="5">DSM 5918</strain>
    </source>
</reference>
<evidence type="ECO:0000313" key="4">
    <source>
        <dbReference type="EMBL" id="SFK10969.1"/>
    </source>
</evidence>
<evidence type="ECO:0000256" key="2">
    <source>
        <dbReference type="SAM" id="SignalP"/>
    </source>
</evidence>
<dbReference type="GO" id="GO:0030288">
    <property type="term" value="C:outer membrane-bounded periplasmic space"/>
    <property type="evidence" value="ECO:0007669"/>
    <property type="project" value="TreeGrafter"/>
</dbReference>
<dbReference type="AlphaFoldDB" id="A0A1I3WUX6"/>
<dbReference type="STRING" id="52560.SAMN04488082_11464"/>
<feature type="signal peptide" evidence="2">
    <location>
        <begin position="1"/>
        <end position="19"/>
    </location>
</feature>
<dbReference type="PANTHER" id="PTHR30290">
    <property type="entry name" value="PERIPLASMIC BINDING COMPONENT OF ABC TRANSPORTER"/>
    <property type="match status" value="1"/>
</dbReference>
<dbReference type="GO" id="GO:0042884">
    <property type="term" value="P:microcin transport"/>
    <property type="evidence" value="ECO:0007669"/>
    <property type="project" value="TreeGrafter"/>
</dbReference>
<dbReference type="CDD" id="cd08497">
    <property type="entry name" value="MbnE-like"/>
    <property type="match status" value="1"/>
</dbReference>
<dbReference type="InterPro" id="IPR039424">
    <property type="entry name" value="SBP_5"/>
</dbReference>
<evidence type="ECO:0000256" key="1">
    <source>
        <dbReference type="ARBA" id="ARBA00022729"/>
    </source>
</evidence>
<dbReference type="Gene3D" id="3.40.190.10">
    <property type="entry name" value="Periplasmic binding protein-like II"/>
    <property type="match status" value="1"/>
</dbReference>
<dbReference type="PIRSF" id="PIRSF002741">
    <property type="entry name" value="MppA"/>
    <property type="match status" value="1"/>
</dbReference>
<dbReference type="GO" id="GO:0015833">
    <property type="term" value="P:peptide transport"/>
    <property type="evidence" value="ECO:0007669"/>
    <property type="project" value="TreeGrafter"/>
</dbReference>
<protein>
    <submittedName>
        <fullName evidence="4">Microcin C transport system substrate-binding protein</fullName>
    </submittedName>
</protein>
<dbReference type="RefSeq" id="WP_092376523.1">
    <property type="nucleotide sequence ID" value="NZ_FORX01000014.1"/>
</dbReference>
<keyword evidence="5" id="KW-1185">Reference proteome</keyword>
<dbReference type="PANTHER" id="PTHR30290:SF64">
    <property type="entry name" value="ABC TRANSPORTER PERIPLASMIC BINDING PROTEIN"/>
    <property type="match status" value="1"/>
</dbReference>
<sequence>MKHLFLLVLLLGTVLPASAGDSFHALAMNGQPRYPADFSHFDYANPDAPKGGQVRLAATGTFDSFNPFIVKGNSADGLGLLFDTLTEQSLDEPFTEYGLLADRIEVAKDRSSMTFHLREGARFHDGSPVTAQDVAFTFKILVEQGNPHYAQYYADVERVHVADAQTVTFVFKPGSSQELPLILGQLPVLSEASWKGRDFSASSLDIPVGSGPYRIGEFKAGQRLTFVRDPEYWGRDLPVNKGRHNFDTIIYDYYRDLTVTLEAFKAGEYDFRQEYNSKQWATGYTGPAVNAGLIRTENIPHKLSQGMQAFVFNSRRDIFSDPLVRKALNFAFDFEWSNKSLFYGQYARSTSFFSNSDMASSGLPSEQEKELLKPLDLPEEVSTQSFSLPVSDGSGNIRDNLREAAGLLRQAGWSVQDGKLVKDGKPFVFEMLLVQPDFERVVLPFQRNLTRLGITMSVRMVDTSQYLERLRGFDFDMIVSSFPQSLSPGNEQRSFWHSASADMPGSRNYCGIKSPAIDALVDLVIAAPDREALILRCKALDRALLWGWYVIPHWHATSWRVAYWDKFGRPETLADYGLDFQSWWIDPEKERGLADRRGRLGLK</sequence>
<dbReference type="GO" id="GO:0043190">
    <property type="term" value="C:ATP-binding cassette (ABC) transporter complex"/>
    <property type="evidence" value="ECO:0007669"/>
    <property type="project" value="InterPro"/>
</dbReference>
<accession>A0A1I3WUX6</accession>
<evidence type="ECO:0000313" key="5">
    <source>
        <dbReference type="Proteomes" id="UP000198635"/>
    </source>
</evidence>
<dbReference type="FunFam" id="3.10.105.10:FF:000005">
    <property type="entry name" value="ABC transporter substrate-binding protein"/>
    <property type="match status" value="1"/>
</dbReference>
<gene>
    <name evidence="4" type="ORF">SAMN04488082_11464</name>
</gene>
<proteinExistence type="predicted"/>
<dbReference type="EMBL" id="FORX01000014">
    <property type="protein sequence ID" value="SFK10969.1"/>
    <property type="molecule type" value="Genomic_DNA"/>
</dbReference>
<dbReference type="InterPro" id="IPR000914">
    <property type="entry name" value="SBP_5_dom"/>
</dbReference>
<feature type="domain" description="Solute-binding protein family 5" evidence="3">
    <location>
        <begin position="98"/>
        <end position="496"/>
    </location>
</feature>
<dbReference type="Pfam" id="PF00496">
    <property type="entry name" value="SBP_bac_5"/>
    <property type="match status" value="1"/>
</dbReference>
<dbReference type="SUPFAM" id="SSF53850">
    <property type="entry name" value="Periplasmic binding protein-like II"/>
    <property type="match status" value="1"/>
</dbReference>
<evidence type="ECO:0000259" key="3">
    <source>
        <dbReference type="Pfam" id="PF00496"/>
    </source>
</evidence>
<dbReference type="Proteomes" id="UP000198635">
    <property type="component" value="Unassembled WGS sequence"/>
</dbReference>